<dbReference type="EMBL" id="CADIKG010000006">
    <property type="protein sequence ID" value="CAB3757441.1"/>
    <property type="molecule type" value="Genomic_DNA"/>
</dbReference>
<evidence type="ECO:0000313" key="1">
    <source>
        <dbReference type="EMBL" id="CAB3757441.1"/>
    </source>
</evidence>
<organism evidence="1 2">
    <name type="scientific">Burkholderia puraquae</name>
    <dbReference type="NCBI Taxonomy" id="1904757"/>
    <lineage>
        <taxon>Bacteria</taxon>
        <taxon>Pseudomonadati</taxon>
        <taxon>Pseudomonadota</taxon>
        <taxon>Betaproteobacteria</taxon>
        <taxon>Burkholderiales</taxon>
        <taxon>Burkholderiaceae</taxon>
        <taxon>Burkholderia</taxon>
        <taxon>Burkholderia cepacia complex</taxon>
    </lineage>
</organism>
<sequence>MFDGAHAGVSVGNIHRILQTTSDRIQCAAHGLPNQRIAACAASSALDARRIVTGPRDATIGPHEHGAQSQPVFRIARKIRDPVAPAVGERLKRPSCVEVQQHALVEPDVVAKPRFVGQFEVGNAAAHERMTTAET</sequence>
<evidence type="ECO:0000313" key="2">
    <source>
        <dbReference type="Proteomes" id="UP000494135"/>
    </source>
</evidence>
<dbReference type="Proteomes" id="UP000494135">
    <property type="component" value="Unassembled WGS sequence"/>
</dbReference>
<protein>
    <submittedName>
        <fullName evidence="1">Uncharacterized protein</fullName>
    </submittedName>
</protein>
<name>A0A6J5DVZ2_9BURK</name>
<accession>A0A6J5DVZ2</accession>
<dbReference type="AlphaFoldDB" id="A0A6J5DVZ2"/>
<gene>
    <name evidence="1" type="ORF">LMG29660_03114</name>
</gene>
<proteinExistence type="predicted"/>
<reference evidence="1 2" key="1">
    <citation type="submission" date="2020-04" db="EMBL/GenBank/DDBJ databases">
        <authorList>
            <person name="De Canck E."/>
        </authorList>
    </citation>
    <scope>NUCLEOTIDE SEQUENCE [LARGE SCALE GENOMIC DNA]</scope>
    <source>
        <strain evidence="1 2">LMG 29660</strain>
    </source>
</reference>